<evidence type="ECO:0000256" key="5">
    <source>
        <dbReference type="SAM" id="MobiDB-lite"/>
    </source>
</evidence>
<organism evidence="7 8">
    <name type="scientific">Thalictrum thalictroides</name>
    <name type="common">Rue-anemone</name>
    <name type="synonym">Anemone thalictroides</name>
    <dbReference type="NCBI Taxonomy" id="46969"/>
    <lineage>
        <taxon>Eukaryota</taxon>
        <taxon>Viridiplantae</taxon>
        <taxon>Streptophyta</taxon>
        <taxon>Embryophyta</taxon>
        <taxon>Tracheophyta</taxon>
        <taxon>Spermatophyta</taxon>
        <taxon>Magnoliopsida</taxon>
        <taxon>Ranunculales</taxon>
        <taxon>Ranunculaceae</taxon>
        <taxon>Thalictroideae</taxon>
        <taxon>Thalictrum</taxon>
    </lineage>
</organism>
<keyword evidence="2 4" id="KW-0863">Zinc-finger</keyword>
<evidence type="ECO:0000256" key="1">
    <source>
        <dbReference type="ARBA" id="ARBA00022723"/>
    </source>
</evidence>
<keyword evidence="8" id="KW-1185">Reference proteome</keyword>
<sequence length="421" mass="48147">MRKGWMGAQLKVLFWSASKAGTRQEFEMHMKAIKEISNDAYEYLMKQDPIHWARAFFNTTSCCDAVENNLCETFNGKIVEARSKLIVWMLESIKKYVIGRMERNRIAIERWSGKNNKYCPRIKKKFEENRLAHRFWRCHYNGRQKFEVSLGEEQFTVIIITTNKKGTCSCRMWELSGIPCCHAIRAIYYLQENPEEYIAEWFTVEKWRKAYDHYIEPVDGPMMWPKSQCEPILPPLDRKMPGRPKKARNKGVNEEKKSKGGGKRISKAGVKMSCSNCGVQGHNKSRCNLPPRPYPIRRKRYSKGVEPPCPVMPTKNSTAAAQVPQGNKRKRQSKGATQTTQPSQTSQAMISQTAQPSQTTQASQTTIRKSPRKHTTSTAQAAPRKDKGKAAPRKAVERTSTVVGSKKTLGRKPSAIDKWIP</sequence>
<dbReference type="PANTHER" id="PTHR31973">
    <property type="entry name" value="POLYPROTEIN, PUTATIVE-RELATED"/>
    <property type="match status" value="1"/>
</dbReference>
<dbReference type="InterPro" id="IPR006564">
    <property type="entry name" value="Znf_PMZ"/>
</dbReference>
<reference evidence="7 8" key="1">
    <citation type="submission" date="2020-06" db="EMBL/GenBank/DDBJ databases">
        <title>Transcriptomic and genomic resources for Thalictrum thalictroides and T. hernandezii: Facilitating candidate gene discovery in an emerging model plant lineage.</title>
        <authorList>
            <person name="Arias T."/>
            <person name="Riano-Pachon D.M."/>
            <person name="Di Stilio V.S."/>
        </authorList>
    </citation>
    <scope>NUCLEOTIDE SEQUENCE [LARGE SCALE GENOMIC DNA]</scope>
    <source>
        <strain evidence="8">cv. WT478/WT964</strain>
        <tissue evidence="7">Leaves</tissue>
    </source>
</reference>
<dbReference type="Proteomes" id="UP000554482">
    <property type="component" value="Unassembled WGS sequence"/>
</dbReference>
<evidence type="ECO:0000259" key="6">
    <source>
        <dbReference type="PROSITE" id="PS50966"/>
    </source>
</evidence>
<keyword evidence="3" id="KW-0862">Zinc</keyword>
<evidence type="ECO:0000313" key="8">
    <source>
        <dbReference type="Proteomes" id="UP000554482"/>
    </source>
</evidence>
<feature type="compositionally biased region" description="Basic and acidic residues" evidence="5">
    <location>
        <begin position="383"/>
        <end position="397"/>
    </location>
</feature>
<comment type="caution">
    <text evidence="7">The sequence shown here is derived from an EMBL/GenBank/DDBJ whole genome shotgun (WGS) entry which is preliminary data.</text>
</comment>
<dbReference type="EMBL" id="JABWDY010027635">
    <property type="protein sequence ID" value="KAF5187750.1"/>
    <property type="molecule type" value="Genomic_DNA"/>
</dbReference>
<dbReference type="Pfam" id="PF04434">
    <property type="entry name" value="SWIM"/>
    <property type="match status" value="1"/>
</dbReference>
<accession>A0A7J6VUA4</accession>
<evidence type="ECO:0000256" key="3">
    <source>
        <dbReference type="ARBA" id="ARBA00022833"/>
    </source>
</evidence>
<evidence type="ECO:0000256" key="2">
    <source>
        <dbReference type="ARBA" id="ARBA00022771"/>
    </source>
</evidence>
<dbReference type="PROSITE" id="PS50966">
    <property type="entry name" value="ZF_SWIM"/>
    <property type="match status" value="1"/>
</dbReference>
<feature type="compositionally biased region" description="Low complexity" evidence="5">
    <location>
        <begin position="337"/>
        <end position="366"/>
    </location>
</feature>
<keyword evidence="1" id="KW-0479">Metal-binding</keyword>
<protein>
    <submittedName>
        <fullName evidence="7">Mudr family transposase</fullName>
    </submittedName>
</protein>
<dbReference type="SMART" id="SM00575">
    <property type="entry name" value="ZnF_PMZ"/>
    <property type="match status" value="1"/>
</dbReference>
<dbReference type="OrthoDB" id="1680976at2759"/>
<dbReference type="PANTHER" id="PTHR31973:SF187">
    <property type="entry name" value="MUTATOR TRANSPOSASE MUDRA PROTEIN"/>
    <property type="match status" value="1"/>
</dbReference>
<evidence type="ECO:0000313" key="7">
    <source>
        <dbReference type="EMBL" id="KAF5187750.1"/>
    </source>
</evidence>
<name>A0A7J6VUA4_THATH</name>
<gene>
    <name evidence="7" type="ORF">FRX31_022663</name>
</gene>
<dbReference type="InterPro" id="IPR007527">
    <property type="entry name" value="Znf_SWIM"/>
</dbReference>
<evidence type="ECO:0000256" key="4">
    <source>
        <dbReference type="PROSITE-ProRule" id="PRU00325"/>
    </source>
</evidence>
<feature type="domain" description="SWIM-type" evidence="6">
    <location>
        <begin position="155"/>
        <end position="191"/>
    </location>
</feature>
<proteinExistence type="predicted"/>
<dbReference type="GO" id="GO:0008270">
    <property type="term" value="F:zinc ion binding"/>
    <property type="evidence" value="ECO:0007669"/>
    <property type="project" value="UniProtKB-KW"/>
</dbReference>
<dbReference type="AlphaFoldDB" id="A0A7J6VUA4"/>
<feature type="region of interest" description="Disordered" evidence="5">
    <location>
        <begin position="280"/>
        <end position="421"/>
    </location>
</feature>
<feature type="region of interest" description="Disordered" evidence="5">
    <location>
        <begin position="233"/>
        <end position="267"/>
    </location>
</feature>